<dbReference type="GO" id="GO:0008270">
    <property type="term" value="F:zinc ion binding"/>
    <property type="evidence" value="ECO:0007669"/>
    <property type="project" value="UniProtKB-KW"/>
</dbReference>
<dbReference type="PROSITE" id="PS00028">
    <property type="entry name" value="ZINC_FINGER_C2H2_1"/>
    <property type="match status" value="2"/>
</dbReference>
<dbReference type="InterPro" id="IPR036236">
    <property type="entry name" value="Znf_C2H2_sf"/>
</dbReference>
<organism evidence="10 11">
    <name type="scientific">Ditylenchus dipsaci</name>
    <dbReference type="NCBI Taxonomy" id="166011"/>
    <lineage>
        <taxon>Eukaryota</taxon>
        <taxon>Metazoa</taxon>
        <taxon>Ecdysozoa</taxon>
        <taxon>Nematoda</taxon>
        <taxon>Chromadorea</taxon>
        <taxon>Rhabditida</taxon>
        <taxon>Tylenchina</taxon>
        <taxon>Tylenchomorpha</taxon>
        <taxon>Sphaerularioidea</taxon>
        <taxon>Anguinidae</taxon>
        <taxon>Anguininae</taxon>
        <taxon>Ditylenchus</taxon>
    </lineage>
</organism>
<keyword evidence="10" id="KW-1185">Reference proteome</keyword>
<dbReference type="WBParaSite" id="jg14721">
    <property type="protein sequence ID" value="jg14721"/>
    <property type="gene ID" value="jg14721"/>
</dbReference>
<dbReference type="PROSITE" id="PS50157">
    <property type="entry name" value="ZINC_FINGER_C2H2_2"/>
    <property type="match status" value="2"/>
</dbReference>
<keyword evidence="6" id="KW-0539">Nucleus</keyword>
<evidence type="ECO:0000256" key="1">
    <source>
        <dbReference type="ARBA" id="ARBA00004123"/>
    </source>
</evidence>
<accession>A0A915D0T3</accession>
<feature type="compositionally biased region" description="Basic residues" evidence="8">
    <location>
        <begin position="90"/>
        <end position="99"/>
    </location>
</feature>
<feature type="region of interest" description="Disordered" evidence="8">
    <location>
        <begin position="264"/>
        <end position="284"/>
    </location>
</feature>
<dbReference type="SUPFAM" id="SSF57667">
    <property type="entry name" value="beta-beta-alpha zinc fingers"/>
    <property type="match status" value="1"/>
</dbReference>
<reference evidence="11" key="1">
    <citation type="submission" date="2022-11" db="UniProtKB">
        <authorList>
            <consortium name="WormBaseParasite"/>
        </authorList>
    </citation>
    <scope>IDENTIFICATION</scope>
</reference>
<sequence>MPEDSAASVLSSMHKAKPDDPEDQLDNDGTSNLRRSKRRNKFHLDMAAMLSGNNPDRRLSPSPPPKGSSLLNHMKLAKLPSTSTSSLGVKHTHATRKHSPAVSDSASSDTVIHLKVAKSKSPRVVRPPIDKVEQKGDSNSNHLEIDVAGKKETGKGSAALAKSVSPKHTGQCKKGAGEGRGAHWKKKAASTETDVLKSVISSLAETSKLDPVVEAVLKDRPKPEVNSELCTSKPSEPEPDVKKLTFCEFIKEPDAVCSNEAVIERKTSSSTSTEPNISGKRKRKVPLRHSDFTLQDRDSDQDEVLFKSAKIEYTNVDGSKSLDDFSCTKCPAQFESRVGLTNHMKLHGAQKQFPCEHCDFCCTNKKTMRQHRRIHGIHKKQGGRASPLKGVKGGLVNSFSLTLSPPPNLTTTSNVVKSPTTLAEMQPKMRAIDMALKLNLDEDGNPKPVLLAVETAEHKGVPINETIVTPLKVSEGRAVEIEGGFDEAMPVLFREEHLSAKKNEQIHTVICRKDPDNTSDAPVSSRKSVKCPECPFRTRSQARLQPHLVGHSRKSGFLCPLCNFKSESAGFLKRHCDLHKADYKWPPDYVGIPQEQLDTLLAKERDRIEQESVAAAAAALLSSGGDVTASCKVKPRRLFSASSASPIVQTNSGVPDEALQANFLQCPVNECGFRSQFKMEVVCHELKSHKDKFKQKKFPKGWPSPLTCKNVALVYWAEEIFIFTPCCTIH</sequence>
<evidence type="ECO:0000256" key="7">
    <source>
        <dbReference type="PROSITE-ProRule" id="PRU00042"/>
    </source>
</evidence>
<evidence type="ECO:0000256" key="2">
    <source>
        <dbReference type="ARBA" id="ARBA00022723"/>
    </source>
</evidence>
<evidence type="ECO:0000256" key="5">
    <source>
        <dbReference type="ARBA" id="ARBA00022833"/>
    </source>
</evidence>
<evidence type="ECO:0000256" key="4">
    <source>
        <dbReference type="ARBA" id="ARBA00022771"/>
    </source>
</evidence>
<dbReference type="SMART" id="SM00355">
    <property type="entry name" value="ZnF_C2H2"/>
    <property type="match status" value="5"/>
</dbReference>
<dbReference type="Gene3D" id="3.30.160.60">
    <property type="entry name" value="Classic Zinc Finger"/>
    <property type="match status" value="2"/>
</dbReference>
<keyword evidence="2" id="KW-0479">Metal-binding</keyword>
<evidence type="ECO:0000256" key="8">
    <source>
        <dbReference type="SAM" id="MobiDB-lite"/>
    </source>
</evidence>
<evidence type="ECO:0000256" key="6">
    <source>
        <dbReference type="ARBA" id="ARBA00023242"/>
    </source>
</evidence>
<feature type="region of interest" description="Disordered" evidence="8">
    <location>
        <begin position="1"/>
        <end position="109"/>
    </location>
</feature>
<comment type="subcellular location">
    <subcellularLocation>
        <location evidence="1">Nucleus</location>
    </subcellularLocation>
</comment>
<feature type="domain" description="C2H2-type" evidence="9">
    <location>
        <begin position="353"/>
        <end position="380"/>
    </location>
</feature>
<protein>
    <submittedName>
        <fullName evidence="11">C2H2-type domain-containing protein</fullName>
    </submittedName>
</protein>
<feature type="domain" description="C2H2-type" evidence="9">
    <location>
        <begin position="325"/>
        <end position="352"/>
    </location>
</feature>
<proteinExistence type="predicted"/>
<keyword evidence="5" id="KW-0862">Zinc</keyword>
<evidence type="ECO:0000256" key="3">
    <source>
        <dbReference type="ARBA" id="ARBA00022737"/>
    </source>
</evidence>
<evidence type="ECO:0000313" key="11">
    <source>
        <dbReference type="WBParaSite" id="jg14721"/>
    </source>
</evidence>
<feature type="region of interest" description="Disordered" evidence="8">
    <location>
        <begin position="160"/>
        <end position="182"/>
    </location>
</feature>
<dbReference type="InterPro" id="IPR013087">
    <property type="entry name" value="Znf_C2H2_type"/>
</dbReference>
<keyword evidence="4 7" id="KW-0863">Zinc-finger</keyword>
<dbReference type="AlphaFoldDB" id="A0A915D0T3"/>
<feature type="region of interest" description="Disordered" evidence="8">
    <location>
        <begin position="119"/>
        <end position="138"/>
    </location>
</feature>
<dbReference type="Proteomes" id="UP000887574">
    <property type="component" value="Unplaced"/>
</dbReference>
<keyword evidence="3" id="KW-0677">Repeat</keyword>
<dbReference type="GO" id="GO:0005634">
    <property type="term" value="C:nucleus"/>
    <property type="evidence" value="ECO:0007669"/>
    <property type="project" value="UniProtKB-SubCell"/>
</dbReference>
<dbReference type="InterPro" id="IPR050888">
    <property type="entry name" value="ZnF_C2H2-type_TF"/>
</dbReference>
<evidence type="ECO:0000259" key="9">
    <source>
        <dbReference type="PROSITE" id="PS50157"/>
    </source>
</evidence>
<evidence type="ECO:0000313" key="10">
    <source>
        <dbReference type="Proteomes" id="UP000887574"/>
    </source>
</evidence>
<dbReference type="PANTHER" id="PTHR24406">
    <property type="entry name" value="TRANSCRIPTIONAL REPRESSOR CTCFL-RELATED"/>
    <property type="match status" value="1"/>
</dbReference>
<name>A0A915D0T3_9BILA</name>